<reference evidence="1" key="1">
    <citation type="submission" date="2021-09" db="EMBL/GenBank/DDBJ databases">
        <authorList>
            <consortium name="AG Swart"/>
            <person name="Singh M."/>
            <person name="Singh A."/>
            <person name="Seah K."/>
            <person name="Emmerich C."/>
        </authorList>
    </citation>
    <scope>NUCLEOTIDE SEQUENCE</scope>
    <source>
        <strain evidence="1">ATCC30299</strain>
    </source>
</reference>
<dbReference type="Proteomes" id="UP001162131">
    <property type="component" value="Unassembled WGS sequence"/>
</dbReference>
<organism evidence="1 2">
    <name type="scientific">Blepharisma stoltei</name>
    <dbReference type="NCBI Taxonomy" id="1481888"/>
    <lineage>
        <taxon>Eukaryota</taxon>
        <taxon>Sar</taxon>
        <taxon>Alveolata</taxon>
        <taxon>Ciliophora</taxon>
        <taxon>Postciliodesmatophora</taxon>
        <taxon>Heterotrichea</taxon>
        <taxon>Heterotrichida</taxon>
        <taxon>Blepharismidae</taxon>
        <taxon>Blepharisma</taxon>
    </lineage>
</organism>
<keyword evidence="2" id="KW-1185">Reference proteome</keyword>
<comment type="caution">
    <text evidence="1">The sequence shown here is derived from an EMBL/GenBank/DDBJ whole genome shotgun (WGS) entry which is preliminary data.</text>
</comment>
<dbReference type="AlphaFoldDB" id="A0AAU9ISV9"/>
<name>A0AAU9ISV9_9CILI</name>
<proteinExistence type="predicted"/>
<evidence type="ECO:0000313" key="2">
    <source>
        <dbReference type="Proteomes" id="UP001162131"/>
    </source>
</evidence>
<gene>
    <name evidence="1" type="ORF">BSTOLATCC_MIC13028</name>
</gene>
<protein>
    <submittedName>
        <fullName evidence="1">Uncharacterized protein</fullName>
    </submittedName>
</protein>
<dbReference type="EMBL" id="CAJZBQ010000013">
    <property type="protein sequence ID" value="CAG9315254.1"/>
    <property type="molecule type" value="Genomic_DNA"/>
</dbReference>
<evidence type="ECO:0000313" key="1">
    <source>
        <dbReference type="EMBL" id="CAG9315254.1"/>
    </source>
</evidence>
<sequence length="203" mass="23459">MRNTTVTKAAKGRPRKHKLTIANIKKAISKFISKTEKIIRSVDPDAKIVMSSKPTIKKTGRPKKIIEEKPKVLERLPKAQKANSDKEKIYVPQFREISPSEISDNQSIENTDDEFYEEYHMDSEKIESLLRSRPDIRKVKAHGRSTNEVHSNGKTYENLNSNLMRFEMCTPTEIMMNYWTEGSCGLPYQIQDPIDEMIIDLDN</sequence>
<accession>A0AAU9ISV9</accession>